<dbReference type="InterPro" id="IPR011741">
    <property type="entry name" value="Phg_2220_C"/>
</dbReference>
<dbReference type="Proteomes" id="UP000077856">
    <property type="component" value="Chromosome"/>
</dbReference>
<sequence length="250" mass="29576">MSKLLVKENPIMILPSLAEKIGFNEAVMLQQIHYWLLNSKHVIEERTWIFNTYKDWKKQMTFWSETTIKRTIRSLEDQGFLISGNFNFSKMDKTKWYTIDYEKLAAEVEGCQDYFLASGTSQMELSSQPERPMEDAGSEQPISETTAETATEKKDIAYAAVIEYLNSQTHSAYRTGSKKTKKLIRARWLEGFRLEDFKKVIDLKSEEWLHDPYWRKFLRPETLFGTRFESYLNQKPLGKRMREEDFNLDD</sequence>
<evidence type="ECO:0000259" key="2">
    <source>
        <dbReference type="Pfam" id="PF09524"/>
    </source>
</evidence>
<dbReference type="NCBIfam" id="TIGR02220">
    <property type="entry name" value="phg_TIGR02220"/>
    <property type="match status" value="1"/>
</dbReference>
<dbReference type="EMBL" id="CP015506">
    <property type="protein sequence ID" value="AND38369.1"/>
    <property type="molecule type" value="Genomic_DNA"/>
</dbReference>
<feature type="region of interest" description="Disordered" evidence="1">
    <location>
        <begin position="126"/>
        <end position="149"/>
    </location>
</feature>
<proteinExistence type="predicted"/>
<name>A0A160M782_9BACI</name>
<protein>
    <submittedName>
        <fullName evidence="3">Replication protein</fullName>
    </submittedName>
</protein>
<dbReference type="KEGG" id="bon:A361_04305"/>
<evidence type="ECO:0000313" key="4">
    <source>
        <dbReference type="Proteomes" id="UP000077856"/>
    </source>
</evidence>
<organism evidence="3 4">
    <name type="scientific">Cytobacillus oceanisediminis 2691</name>
    <dbReference type="NCBI Taxonomy" id="1196031"/>
    <lineage>
        <taxon>Bacteria</taxon>
        <taxon>Bacillati</taxon>
        <taxon>Bacillota</taxon>
        <taxon>Bacilli</taxon>
        <taxon>Bacillales</taxon>
        <taxon>Bacillaceae</taxon>
        <taxon>Cytobacillus</taxon>
    </lineage>
</organism>
<dbReference type="RefSeq" id="WP_019379424.1">
    <property type="nucleotide sequence ID" value="NZ_CP015506.1"/>
</dbReference>
<dbReference type="eggNOG" id="COG3935">
    <property type="taxonomic scope" value="Bacteria"/>
</dbReference>
<reference evidence="3 4" key="1">
    <citation type="submission" date="2016-04" db="EMBL/GenBank/DDBJ databases">
        <title>Complete genome sequence of Bacillus oceanisediminis strain 2691.</title>
        <authorList>
            <person name="Jeong H."/>
            <person name="Kim H.J."/>
            <person name="Lee D.-W."/>
        </authorList>
    </citation>
    <scope>NUCLEOTIDE SEQUENCE [LARGE SCALE GENOMIC DNA]</scope>
    <source>
        <strain evidence="3 4">2691</strain>
    </source>
</reference>
<dbReference type="AlphaFoldDB" id="A0A160M782"/>
<evidence type="ECO:0000256" key="1">
    <source>
        <dbReference type="SAM" id="MobiDB-lite"/>
    </source>
</evidence>
<feature type="domain" description="Phage conserved hypothetical protein C-terminal" evidence="2">
    <location>
        <begin position="161"/>
        <end position="233"/>
    </location>
</feature>
<accession>A0A160M782</accession>
<gene>
    <name evidence="3" type="ORF">A361_04305</name>
</gene>
<evidence type="ECO:0000313" key="3">
    <source>
        <dbReference type="EMBL" id="AND38369.1"/>
    </source>
</evidence>
<dbReference type="STRING" id="1196031.A361_04305"/>
<dbReference type="Pfam" id="PF09524">
    <property type="entry name" value="Phg_2220_C"/>
    <property type="match status" value="1"/>
</dbReference>